<reference evidence="2 3" key="1">
    <citation type="submission" date="2014-04" db="EMBL/GenBank/DDBJ databases">
        <authorList>
            <consortium name="DOE Joint Genome Institute"/>
            <person name="Kuo A."/>
            <person name="Kohler A."/>
            <person name="Costa M.D."/>
            <person name="Nagy L.G."/>
            <person name="Floudas D."/>
            <person name="Copeland A."/>
            <person name="Barry K.W."/>
            <person name="Cichocki N."/>
            <person name="Veneault-Fourrey C."/>
            <person name="LaButti K."/>
            <person name="Lindquist E.A."/>
            <person name="Lipzen A."/>
            <person name="Lundell T."/>
            <person name="Morin E."/>
            <person name="Murat C."/>
            <person name="Sun H."/>
            <person name="Tunlid A."/>
            <person name="Henrissat B."/>
            <person name="Grigoriev I.V."/>
            <person name="Hibbett D.S."/>
            <person name="Martin F."/>
            <person name="Nordberg H.P."/>
            <person name="Cantor M.N."/>
            <person name="Hua S.X."/>
        </authorList>
    </citation>
    <scope>NUCLEOTIDE SEQUENCE [LARGE SCALE GENOMIC DNA]</scope>
    <source>
        <strain evidence="2 3">Marx 270</strain>
    </source>
</reference>
<gene>
    <name evidence="2" type="ORF">M404DRAFT_145623</name>
</gene>
<proteinExistence type="predicted"/>
<accession>A0A0C3P767</accession>
<dbReference type="HOGENOM" id="CLU_165630_1_0_1"/>
<organism evidence="2 3">
    <name type="scientific">Pisolithus tinctorius Marx 270</name>
    <dbReference type="NCBI Taxonomy" id="870435"/>
    <lineage>
        <taxon>Eukaryota</taxon>
        <taxon>Fungi</taxon>
        <taxon>Dikarya</taxon>
        <taxon>Basidiomycota</taxon>
        <taxon>Agaricomycotina</taxon>
        <taxon>Agaricomycetes</taxon>
        <taxon>Agaricomycetidae</taxon>
        <taxon>Boletales</taxon>
        <taxon>Sclerodermatineae</taxon>
        <taxon>Pisolithaceae</taxon>
        <taxon>Pisolithus</taxon>
    </lineage>
</organism>
<dbReference type="SUPFAM" id="SSF56349">
    <property type="entry name" value="DNA breaking-rejoining enzymes"/>
    <property type="match status" value="1"/>
</dbReference>
<dbReference type="GO" id="GO:0015074">
    <property type="term" value="P:DNA integration"/>
    <property type="evidence" value="ECO:0007669"/>
    <property type="project" value="InterPro"/>
</dbReference>
<reference evidence="3" key="2">
    <citation type="submission" date="2015-01" db="EMBL/GenBank/DDBJ databases">
        <title>Evolutionary Origins and Diversification of the Mycorrhizal Mutualists.</title>
        <authorList>
            <consortium name="DOE Joint Genome Institute"/>
            <consortium name="Mycorrhizal Genomics Consortium"/>
            <person name="Kohler A."/>
            <person name="Kuo A."/>
            <person name="Nagy L.G."/>
            <person name="Floudas D."/>
            <person name="Copeland A."/>
            <person name="Barry K.W."/>
            <person name="Cichocki N."/>
            <person name="Veneault-Fourrey C."/>
            <person name="LaButti K."/>
            <person name="Lindquist E.A."/>
            <person name="Lipzen A."/>
            <person name="Lundell T."/>
            <person name="Morin E."/>
            <person name="Murat C."/>
            <person name="Riley R."/>
            <person name="Ohm R."/>
            <person name="Sun H."/>
            <person name="Tunlid A."/>
            <person name="Henrissat B."/>
            <person name="Grigoriev I.V."/>
            <person name="Hibbett D.S."/>
            <person name="Martin F."/>
        </authorList>
    </citation>
    <scope>NUCLEOTIDE SEQUENCE [LARGE SCALE GENOMIC DNA]</scope>
    <source>
        <strain evidence="3">Marx 270</strain>
    </source>
</reference>
<dbReference type="InterPro" id="IPR013762">
    <property type="entry name" value="Integrase-like_cat_sf"/>
</dbReference>
<dbReference type="InParanoid" id="A0A0C3P767"/>
<dbReference type="GO" id="GO:0006310">
    <property type="term" value="P:DNA recombination"/>
    <property type="evidence" value="ECO:0007669"/>
    <property type="project" value="UniProtKB-KW"/>
</dbReference>
<dbReference type="Gene3D" id="1.10.443.10">
    <property type="entry name" value="Intergrase catalytic core"/>
    <property type="match status" value="1"/>
</dbReference>
<evidence type="ECO:0000313" key="3">
    <source>
        <dbReference type="Proteomes" id="UP000054217"/>
    </source>
</evidence>
<keyword evidence="3" id="KW-1185">Reference proteome</keyword>
<name>A0A0C3P767_PISTI</name>
<dbReference type="OrthoDB" id="164951at2759"/>
<dbReference type="Proteomes" id="UP000054217">
    <property type="component" value="Unassembled WGS sequence"/>
</dbReference>
<evidence type="ECO:0000313" key="2">
    <source>
        <dbReference type="EMBL" id="KIO03441.1"/>
    </source>
</evidence>
<sequence>MADEDFLFPAIGVNSVLQPGEPLSHDMVQKWINEAVAGSGIPGTFSTHCYRRGGAQYRFMFAPLGQ</sequence>
<dbReference type="EMBL" id="KN831976">
    <property type="protein sequence ID" value="KIO03441.1"/>
    <property type="molecule type" value="Genomic_DNA"/>
</dbReference>
<protein>
    <submittedName>
        <fullName evidence="2">Uncharacterized protein</fullName>
    </submittedName>
</protein>
<dbReference type="STRING" id="870435.A0A0C3P767"/>
<dbReference type="InterPro" id="IPR011010">
    <property type="entry name" value="DNA_brk_join_enz"/>
</dbReference>
<dbReference type="GO" id="GO:0003677">
    <property type="term" value="F:DNA binding"/>
    <property type="evidence" value="ECO:0007669"/>
    <property type="project" value="InterPro"/>
</dbReference>
<evidence type="ECO:0000256" key="1">
    <source>
        <dbReference type="ARBA" id="ARBA00023172"/>
    </source>
</evidence>
<dbReference type="AlphaFoldDB" id="A0A0C3P767"/>
<keyword evidence="1" id="KW-0233">DNA recombination</keyword>